<dbReference type="GO" id="GO:0003899">
    <property type="term" value="F:DNA-directed RNA polymerase activity"/>
    <property type="evidence" value="ECO:0007669"/>
    <property type="project" value="UniProtKB-UniRule"/>
</dbReference>
<dbReference type="InterPro" id="IPR002694">
    <property type="entry name" value="Znf_CHC2"/>
</dbReference>
<evidence type="ECO:0000256" key="10">
    <source>
        <dbReference type="ARBA" id="ARBA00023125"/>
    </source>
</evidence>
<keyword evidence="4 12" id="KW-0548">Nucleotidyltransferase</keyword>
<keyword evidence="10 12" id="KW-0238">DNA-binding</keyword>
<dbReference type="GO" id="GO:1990077">
    <property type="term" value="C:primosome complex"/>
    <property type="evidence" value="ECO:0007669"/>
    <property type="project" value="UniProtKB-KW"/>
</dbReference>
<dbReference type="CDD" id="cd03364">
    <property type="entry name" value="TOPRIM_DnaG_primases"/>
    <property type="match status" value="1"/>
</dbReference>
<evidence type="ECO:0000313" key="15">
    <source>
        <dbReference type="Proteomes" id="UP000321934"/>
    </source>
</evidence>
<evidence type="ECO:0000313" key="14">
    <source>
        <dbReference type="EMBL" id="QED23528.1"/>
    </source>
</evidence>
<dbReference type="GO" id="GO:0006269">
    <property type="term" value="P:DNA replication, synthesis of primer"/>
    <property type="evidence" value="ECO:0007669"/>
    <property type="project" value="UniProtKB-UniRule"/>
</dbReference>
<dbReference type="NCBIfam" id="TIGR01391">
    <property type="entry name" value="dnaG"/>
    <property type="match status" value="1"/>
</dbReference>
<keyword evidence="7 12" id="KW-0863">Zinc-finger</keyword>
<evidence type="ECO:0000256" key="4">
    <source>
        <dbReference type="ARBA" id="ARBA00022695"/>
    </source>
</evidence>
<dbReference type="Pfam" id="PF01807">
    <property type="entry name" value="Zn_ribbon_DnaG"/>
    <property type="match status" value="1"/>
</dbReference>
<keyword evidence="3 12" id="KW-0808">Transferase</keyword>
<dbReference type="EC" id="2.7.7.101" evidence="12"/>
<evidence type="ECO:0000259" key="13">
    <source>
        <dbReference type="PROSITE" id="PS50880"/>
    </source>
</evidence>
<dbReference type="InterPro" id="IPR037068">
    <property type="entry name" value="DNA_primase_core_N_sf"/>
</dbReference>
<dbReference type="InterPro" id="IPR030846">
    <property type="entry name" value="DnaG_bac"/>
</dbReference>
<feature type="zinc finger region" description="CHC2-type" evidence="12">
    <location>
        <begin position="38"/>
        <end position="62"/>
    </location>
</feature>
<evidence type="ECO:0000256" key="3">
    <source>
        <dbReference type="ARBA" id="ARBA00022679"/>
    </source>
</evidence>
<dbReference type="Pfam" id="PF13155">
    <property type="entry name" value="Toprim_2"/>
    <property type="match status" value="1"/>
</dbReference>
<comment type="subunit">
    <text evidence="12">Monomer. Interacts with DnaB.</text>
</comment>
<dbReference type="Gene3D" id="3.90.980.10">
    <property type="entry name" value="DNA primase, catalytic core, N-terminal domain"/>
    <property type="match status" value="1"/>
</dbReference>
<dbReference type="PROSITE" id="PS50880">
    <property type="entry name" value="TOPRIM"/>
    <property type="match status" value="1"/>
</dbReference>
<keyword evidence="2 12" id="KW-0639">Primosome</keyword>
<dbReference type="InterPro" id="IPR036977">
    <property type="entry name" value="DNA_primase_Znf_CHC2"/>
</dbReference>
<keyword evidence="1 12" id="KW-0240">DNA-directed RNA polymerase</keyword>
<reference evidence="14 15" key="1">
    <citation type="journal article" date="2019" name="ISME J.">
        <title>Deianiraea, an extracellular bacterium associated with the ciliate Paramecium, suggests an alternative scenario for the evolution of Rickettsiales.</title>
        <authorList>
            <person name="Castelli M."/>
            <person name="Sabaneyeva E."/>
            <person name="Lanzoni O."/>
            <person name="Lebedeva N."/>
            <person name="Floriano A.M."/>
            <person name="Gaiarsa S."/>
            <person name="Benken K."/>
            <person name="Modeo L."/>
            <person name="Bandi C."/>
            <person name="Potekhin A."/>
            <person name="Sassera D."/>
            <person name="Petroni G."/>
        </authorList>
    </citation>
    <scope>NUCLEOTIDE SEQUENCE [LARGE SCALE GENOMIC DNA]</scope>
    <source>
        <strain evidence="14">CyL4-1</strain>
    </source>
</reference>
<organism evidence="14 15">
    <name type="scientific">Candidatus Deianiraea vastatrix</name>
    <dbReference type="NCBI Taxonomy" id="2163644"/>
    <lineage>
        <taxon>Bacteria</taxon>
        <taxon>Pseudomonadati</taxon>
        <taxon>Pseudomonadota</taxon>
        <taxon>Alphaproteobacteria</taxon>
        <taxon>Rickettsiales</taxon>
        <taxon>Candidatus Deianiraeaceae</taxon>
        <taxon>Candidatus Deianiraea</taxon>
    </lineage>
</organism>
<dbReference type="InterPro" id="IPR006171">
    <property type="entry name" value="TOPRIM_dom"/>
</dbReference>
<evidence type="ECO:0000256" key="6">
    <source>
        <dbReference type="ARBA" id="ARBA00022723"/>
    </source>
</evidence>
<dbReference type="Pfam" id="PF08275">
    <property type="entry name" value="DNAG_N"/>
    <property type="match status" value="1"/>
</dbReference>
<accession>A0A5B8XDZ2</accession>
<gene>
    <name evidence="12" type="primary">dnaG</name>
    <name evidence="14" type="ORF">Deia_00738</name>
</gene>
<dbReference type="PANTHER" id="PTHR30313:SF2">
    <property type="entry name" value="DNA PRIMASE"/>
    <property type="match status" value="1"/>
</dbReference>
<keyword evidence="8 12" id="KW-0862">Zinc</keyword>
<dbReference type="InterPro" id="IPR006295">
    <property type="entry name" value="DNA_primase_DnaG"/>
</dbReference>
<name>A0A5B8XDZ2_9RICK</name>
<keyword evidence="15" id="KW-1185">Reference proteome</keyword>
<protein>
    <recommendedName>
        <fullName evidence="12">DNA primase</fullName>
        <ecNumber evidence="12">2.7.7.101</ecNumber>
    </recommendedName>
</protein>
<dbReference type="OrthoDB" id="9803773at2"/>
<comment type="cofactor">
    <cofactor evidence="12">
        <name>Zn(2+)</name>
        <dbReference type="ChEBI" id="CHEBI:29105"/>
    </cofactor>
    <text evidence="12">Binds 1 zinc ion per monomer.</text>
</comment>
<dbReference type="Gene3D" id="3.90.580.10">
    <property type="entry name" value="Zinc finger, CHC2-type domain"/>
    <property type="match status" value="1"/>
</dbReference>
<keyword evidence="11 12" id="KW-0804">Transcription</keyword>
<evidence type="ECO:0000256" key="8">
    <source>
        <dbReference type="ARBA" id="ARBA00022833"/>
    </source>
</evidence>
<dbReference type="GO" id="GO:0005737">
    <property type="term" value="C:cytoplasm"/>
    <property type="evidence" value="ECO:0007669"/>
    <property type="project" value="TreeGrafter"/>
</dbReference>
<dbReference type="InterPro" id="IPR013264">
    <property type="entry name" value="DNAG_N"/>
</dbReference>
<dbReference type="SUPFAM" id="SSF56731">
    <property type="entry name" value="DNA primase core"/>
    <property type="match status" value="1"/>
</dbReference>
<evidence type="ECO:0000256" key="7">
    <source>
        <dbReference type="ARBA" id="ARBA00022771"/>
    </source>
</evidence>
<dbReference type="HAMAP" id="MF_00974">
    <property type="entry name" value="DNA_primase_DnaG"/>
    <property type="match status" value="1"/>
</dbReference>
<dbReference type="EMBL" id="CP029077">
    <property type="protein sequence ID" value="QED23528.1"/>
    <property type="molecule type" value="Genomic_DNA"/>
</dbReference>
<dbReference type="Gene3D" id="3.40.1360.10">
    <property type="match status" value="1"/>
</dbReference>
<dbReference type="GO" id="GO:0003677">
    <property type="term" value="F:DNA binding"/>
    <property type="evidence" value="ECO:0007669"/>
    <property type="project" value="UniProtKB-KW"/>
</dbReference>
<comment type="domain">
    <text evidence="12">Contains an N-terminal zinc-binding domain, a central core domain that contains the primase activity, and a C-terminal DnaB-binding domain.</text>
</comment>
<keyword evidence="6 12" id="KW-0479">Metal-binding</keyword>
<keyword evidence="9" id="KW-0460">Magnesium</keyword>
<comment type="similarity">
    <text evidence="12">Belongs to the DnaG primase family.</text>
</comment>
<dbReference type="SUPFAM" id="SSF57783">
    <property type="entry name" value="Zinc beta-ribbon"/>
    <property type="match status" value="1"/>
</dbReference>
<evidence type="ECO:0000256" key="9">
    <source>
        <dbReference type="ARBA" id="ARBA00022842"/>
    </source>
</evidence>
<keyword evidence="5 12" id="KW-0235">DNA replication</keyword>
<evidence type="ECO:0000256" key="5">
    <source>
        <dbReference type="ARBA" id="ARBA00022705"/>
    </source>
</evidence>
<evidence type="ECO:0000256" key="12">
    <source>
        <dbReference type="HAMAP-Rule" id="MF_00974"/>
    </source>
</evidence>
<dbReference type="GO" id="GO:0000428">
    <property type="term" value="C:DNA-directed RNA polymerase complex"/>
    <property type="evidence" value="ECO:0007669"/>
    <property type="project" value="UniProtKB-KW"/>
</dbReference>
<dbReference type="GO" id="GO:0008270">
    <property type="term" value="F:zinc ion binding"/>
    <property type="evidence" value="ECO:0007669"/>
    <property type="project" value="UniProtKB-UniRule"/>
</dbReference>
<comment type="catalytic activity">
    <reaction evidence="12">
        <text>ssDNA + n NTP = ssDNA/pppN(pN)n-1 hybrid + (n-1) diphosphate.</text>
        <dbReference type="EC" id="2.7.7.101"/>
    </reaction>
</comment>
<sequence length="560" mass="63928">MDFEDIAKHIKGLVRISSVISARMRLVPNGAGKFKANCPFHKEKTASFHVDDERGIYKCFGCGKGGDVINFIKDYDNISDFRTALESIAQISGIELPKSSFATKEYSMQKRVFEINEFILQFFKNSLKNSRICMDYIQKERKISDNYIDLFSLGYAPDSYSLLIDEMVKNGFSADEIISSGAVKQSNGQMYTIFRNRFIIPIFDASNRCVGFGGRSLTKDAMPKYINSFESVIFKKGMSLYNLANAKQISVNLKENFVILAEGYMDVIALCMGGFPAIAPLGTAVTDAQISLLRRYFSSVYVWLDADTAGQNAAFKTAKIILKTIDSSFNAFFISQNLVKDPDEYLQKFGKDAMMTEKNRAMAIYEFIWNFLSKDVDFKKPNEVASLGDKIKEITDLIENKNIKFEYIKYFKDKMYNAKFSKKDKLQQIAVRQSSMSKIDEISALIVYLVNLREDLATCVEFDFEIENEQIAGYFAQIMENGKIDDIDEIDIFKSAGKENICKDDRMVSQFARLCISYKIEKLQAEIEKMANSEDDITKKIQIMIKEKQILLEKLKNYPI</sequence>
<dbReference type="Proteomes" id="UP000321934">
    <property type="component" value="Chromosome"/>
</dbReference>
<dbReference type="PANTHER" id="PTHR30313">
    <property type="entry name" value="DNA PRIMASE"/>
    <property type="match status" value="1"/>
</dbReference>
<evidence type="ECO:0000256" key="2">
    <source>
        <dbReference type="ARBA" id="ARBA00022515"/>
    </source>
</evidence>
<evidence type="ECO:0000256" key="11">
    <source>
        <dbReference type="ARBA" id="ARBA00023163"/>
    </source>
</evidence>
<dbReference type="AlphaFoldDB" id="A0A5B8XDZ2"/>
<evidence type="ECO:0000256" key="1">
    <source>
        <dbReference type="ARBA" id="ARBA00022478"/>
    </source>
</evidence>
<dbReference type="SMART" id="SM00400">
    <property type="entry name" value="ZnF_CHCC"/>
    <property type="match status" value="1"/>
</dbReference>
<comment type="function">
    <text evidence="12">RNA polymerase that catalyzes the synthesis of short RNA molecules used as primers for DNA polymerase during DNA replication.</text>
</comment>
<dbReference type="InterPro" id="IPR050219">
    <property type="entry name" value="DnaG_primase"/>
</dbReference>
<dbReference type="SMART" id="SM00493">
    <property type="entry name" value="TOPRIM"/>
    <property type="match status" value="1"/>
</dbReference>
<dbReference type="RefSeq" id="WP_146820796.1">
    <property type="nucleotide sequence ID" value="NZ_CP029077.1"/>
</dbReference>
<proteinExistence type="inferred from homology"/>
<feature type="domain" description="Toprim" evidence="13">
    <location>
        <begin position="256"/>
        <end position="337"/>
    </location>
</feature>
<dbReference type="InterPro" id="IPR034151">
    <property type="entry name" value="TOPRIM_DnaG_bac"/>
</dbReference>